<proteinExistence type="predicted"/>
<sequence>MGIARRKAGTEINCPRCGAENIVPYEDEFEAPNAASEQESDVEAIEEEQPAESSREEAPAPSILERSDFDSLLEGSPRPRPSKRSRPTTTAAAAASTTLERPEPKTPRPQATPKPKEKSEPVSTEAPAPLPGDASLLAPPPSEPTQGRTVSVMIFAVSLVVALVVGVVFGRYVVPSRSVSTASVNEAPSESEPEDPAVEDLGPELPPEEQPKVRGTIQYAKDGVEAGDVGSTVVVFPSGKKPNVRIEALGLRPQDQQLQHKPGLDQLRQWGGDIGYVGDDGQFEVSVSRPGPYHILFLSKNSEPSPDQQLFPSEAAMLGQFFADVDTLLADRQFLIVHRRFEKSGSQNVNFVFED</sequence>
<reference evidence="3 4" key="1">
    <citation type="submission" date="2019-02" db="EMBL/GenBank/DDBJ databases">
        <title>Deep-cultivation of Planctomycetes and their phenomic and genomic characterization uncovers novel biology.</title>
        <authorList>
            <person name="Wiegand S."/>
            <person name="Jogler M."/>
            <person name="Boedeker C."/>
            <person name="Pinto D."/>
            <person name="Vollmers J."/>
            <person name="Rivas-Marin E."/>
            <person name="Kohn T."/>
            <person name="Peeters S.H."/>
            <person name="Heuer A."/>
            <person name="Rast P."/>
            <person name="Oberbeckmann S."/>
            <person name="Bunk B."/>
            <person name="Jeske O."/>
            <person name="Meyerdierks A."/>
            <person name="Storesund J.E."/>
            <person name="Kallscheuer N."/>
            <person name="Luecker S."/>
            <person name="Lage O.M."/>
            <person name="Pohl T."/>
            <person name="Merkel B.J."/>
            <person name="Hornburger P."/>
            <person name="Mueller R.-W."/>
            <person name="Bruemmer F."/>
            <person name="Labrenz M."/>
            <person name="Spormann A.M."/>
            <person name="Op den Camp H."/>
            <person name="Overmann J."/>
            <person name="Amann R."/>
            <person name="Jetten M.S.M."/>
            <person name="Mascher T."/>
            <person name="Medema M.H."/>
            <person name="Devos D.P."/>
            <person name="Kaster A.-K."/>
            <person name="Ovreas L."/>
            <person name="Rohde M."/>
            <person name="Galperin M.Y."/>
            <person name="Jogler C."/>
        </authorList>
    </citation>
    <scope>NUCLEOTIDE SEQUENCE [LARGE SCALE GENOMIC DNA]</scope>
    <source>
        <strain evidence="3 4">Pan216</strain>
    </source>
</reference>
<organism evidence="3 4">
    <name type="scientific">Kolteria novifilia</name>
    <dbReference type="NCBI Taxonomy" id="2527975"/>
    <lineage>
        <taxon>Bacteria</taxon>
        <taxon>Pseudomonadati</taxon>
        <taxon>Planctomycetota</taxon>
        <taxon>Planctomycetia</taxon>
        <taxon>Kolteriales</taxon>
        <taxon>Kolteriaceae</taxon>
        <taxon>Kolteria</taxon>
    </lineage>
</organism>
<dbReference type="Proteomes" id="UP000317093">
    <property type="component" value="Chromosome"/>
</dbReference>
<feature type="region of interest" description="Disordered" evidence="1">
    <location>
        <begin position="178"/>
        <end position="212"/>
    </location>
</feature>
<dbReference type="AlphaFoldDB" id="A0A518B9W2"/>
<evidence type="ECO:0000313" key="4">
    <source>
        <dbReference type="Proteomes" id="UP000317093"/>
    </source>
</evidence>
<dbReference type="EMBL" id="CP036279">
    <property type="protein sequence ID" value="QDU63772.1"/>
    <property type="molecule type" value="Genomic_DNA"/>
</dbReference>
<evidence type="ECO:0000256" key="1">
    <source>
        <dbReference type="SAM" id="MobiDB-lite"/>
    </source>
</evidence>
<keyword evidence="2" id="KW-0472">Membrane</keyword>
<keyword evidence="2" id="KW-1133">Transmembrane helix</keyword>
<feature type="region of interest" description="Disordered" evidence="1">
    <location>
        <begin position="28"/>
        <end position="146"/>
    </location>
</feature>
<feature type="compositionally biased region" description="Acidic residues" evidence="1">
    <location>
        <begin position="38"/>
        <end position="50"/>
    </location>
</feature>
<protein>
    <submittedName>
        <fullName evidence="3">Uncharacterized protein</fullName>
    </submittedName>
</protein>
<keyword evidence="2" id="KW-0812">Transmembrane</keyword>
<name>A0A518B9W2_9BACT</name>
<dbReference type="KEGG" id="knv:Pan216_46530"/>
<evidence type="ECO:0000313" key="3">
    <source>
        <dbReference type="EMBL" id="QDU63772.1"/>
    </source>
</evidence>
<evidence type="ECO:0000256" key="2">
    <source>
        <dbReference type="SAM" id="Phobius"/>
    </source>
</evidence>
<accession>A0A518B9W2</accession>
<feature type="compositionally biased region" description="Acidic residues" evidence="1">
    <location>
        <begin position="189"/>
        <end position="202"/>
    </location>
</feature>
<gene>
    <name evidence="3" type="ORF">Pan216_46530</name>
</gene>
<keyword evidence="4" id="KW-1185">Reference proteome</keyword>
<feature type="transmembrane region" description="Helical" evidence="2">
    <location>
        <begin position="152"/>
        <end position="174"/>
    </location>
</feature>
<feature type="compositionally biased region" description="Low complexity" evidence="1">
    <location>
        <begin position="87"/>
        <end position="98"/>
    </location>
</feature>